<gene>
    <name evidence="1" type="ORF">ABB55_21555</name>
</gene>
<dbReference type="EMBL" id="LJYW01000001">
    <property type="protein sequence ID" value="KPL54484.1"/>
    <property type="molecule type" value="Genomic_DNA"/>
</dbReference>
<reference evidence="1 2" key="1">
    <citation type="submission" date="2015-09" db="EMBL/GenBank/DDBJ databases">
        <authorList>
            <person name="Jackson K.R."/>
            <person name="Lunt B.L."/>
            <person name="Fisher J.N.B."/>
            <person name="Gardner A.V."/>
            <person name="Bailey M.E."/>
            <person name="Deus L.M."/>
            <person name="Earl A.S."/>
            <person name="Gibby P.D."/>
            <person name="Hartmann K.A."/>
            <person name="Liu J.E."/>
            <person name="Manci A.M."/>
            <person name="Nielsen D.A."/>
            <person name="Solomon M.B."/>
            <person name="Breakwell D.P."/>
            <person name="Burnett S.H."/>
            <person name="Grose J.H."/>
        </authorList>
    </citation>
    <scope>NUCLEOTIDE SEQUENCE [LARGE SCALE GENOMIC DNA]</scope>
    <source>
        <strain evidence="1 2">16</strain>
    </source>
</reference>
<proteinExistence type="predicted"/>
<comment type="caution">
    <text evidence="1">The sequence shown here is derived from an EMBL/GenBank/DDBJ whole genome shotgun (WGS) entry which is preliminary data.</text>
</comment>
<name>A0A0P6VTA7_9HYPH</name>
<reference evidence="1 2" key="2">
    <citation type="submission" date="2015-10" db="EMBL/GenBank/DDBJ databases">
        <title>Draft Genome Sequence of Prosthecomicrobium hirschii ATCC 27832.</title>
        <authorList>
            <person name="Daniel J."/>
            <person name="Givan S.A."/>
            <person name="Brun Y.V."/>
            <person name="Brown P.J."/>
        </authorList>
    </citation>
    <scope>NUCLEOTIDE SEQUENCE [LARGE SCALE GENOMIC DNA]</scope>
    <source>
        <strain evidence="1 2">16</strain>
    </source>
</reference>
<sequence>MRRIALSIAIHMAGFLLVSALLLVAVVGREGTLRLVLGDPDLGRVDFETLTRPDPAADGLVCPPTLCRAARPDRAAPVFAVPARDLARALKRVAEADPLTRRIAGDAGLGEERYLSRTLIFRFPDTIVVRYIQITQEHSTLALSSRSQIGGTDPDRNRSRLMRWIDRLSSEVPLRRDES</sequence>
<dbReference type="STRING" id="665126.ABB55_21555"/>
<organism evidence="1 2">
    <name type="scientific">Prosthecodimorpha hirschii</name>
    <dbReference type="NCBI Taxonomy" id="665126"/>
    <lineage>
        <taxon>Bacteria</taxon>
        <taxon>Pseudomonadati</taxon>
        <taxon>Pseudomonadota</taxon>
        <taxon>Alphaproteobacteria</taxon>
        <taxon>Hyphomicrobiales</taxon>
        <taxon>Ancalomicrobiaceae</taxon>
        <taxon>Prosthecodimorpha</taxon>
    </lineage>
</organism>
<protein>
    <recommendedName>
        <fullName evidence="3">DUF1499 domain-containing protein</fullName>
    </recommendedName>
</protein>
<keyword evidence="2" id="KW-1185">Reference proteome</keyword>
<evidence type="ECO:0008006" key="3">
    <source>
        <dbReference type="Google" id="ProtNLM"/>
    </source>
</evidence>
<dbReference type="RefSeq" id="WP_054360651.1">
    <property type="nucleotide sequence ID" value="NZ_LJYW01000001.1"/>
</dbReference>
<evidence type="ECO:0000313" key="2">
    <source>
        <dbReference type="Proteomes" id="UP000048984"/>
    </source>
</evidence>
<dbReference type="Proteomes" id="UP000048984">
    <property type="component" value="Unassembled WGS sequence"/>
</dbReference>
<accession>A0A0P6VTA7</accession>
<evidence type="ECO:0000313" key="1">
    <source>
        <dbReference type="EMBL" id="KPL54484.1"/>
    </source>
</evidence>
<dbReference type="Pfam" id="PF07386">
    <property type="entry name" value="DUF1499"/>
    <property type="match status" value="1"/>
</dbReference>
<dbReference type="InterPro" id="IPR010865">
    <property type="entry name" value="DUF1499"/>
</dbReference>
<dbReference type="AlphaFoldDB" id="A0A0P6VTA7"/>